<evidence type="ECO:0000313" key="2">
    <source>
        <dbReference type="EMBL" id="TVZ05052.1"/>
    </source>
</evidence>
<name>A0A6P2C0Z0_9ACTN</name>
<sequence length="1217" mass="125176">MPRRVDPRRFMLIGCVTDWQAVSAAQAQQVPAGELARKRGLPSPRVLQLRWFFDPVLGYPKTPFTVWTRNRKAAGVGPSKIGFRTFQFRGAPALLLDGPYPEVLVEASAGPGGQVLGINGMPSAAPVVDIKALAAGAAGVRLSAPALRVVLLPAGTTVSGVFALGDSTTDGKGWARVEIVGLPGDGTSAAGTDLLAKQGLVSALTDPVPAALDRFNRGAPFYGWDSDLEPGAPAPSWMLADPVMMIKVFQAEMLPDFVDMVDSAAASGQQLRTYTRTLATPTGQTAQTTFNPLRVLMIGAVTDPLISLVTGFGTAYDAAILGDQVAGAGTPGSIASLSQQVDFMVTATFVDALGNDAEWAALLLGGVSTSLPPATPAAVTAVSQGVQSPAVPDGPFQPVVTVSWDATPAKLPFHLGSQALARRGGSPASASVALMDKRPGDAALQPTGASVSTTNPLRRSLSDGSYPIDGTLPANVVRYSVATQDIFGRWSPWGSDSCQAGEPPPGKVTLLGPRLDATLTGGPCPATLTVDLSWDWASRSPRTIDVAGRCFGQVWAQDPPDDLSVPAIPGTFASALSGLLASVGFAPDGSITAVTAGNGLTADLRHLSADSTEIVTAPVTLRGPRRYRLTVTGFDLDFDVNGRWGLGLWARGTEHAAPGRAGPWSSAPAVASASDPRPPVIQSAYEAVRLASLRDAGGLHHAKLEWAPMAGSAEYRVYTAAESTFRALAGLPPVKSDMTLTQRLAELRAAFQANPARRPFTRTSSAAVTGTSAQVSLPRGTKDIHLFVVLGVSAGGVESDWPSATDTQCGKRFVAFAAPQTVAPGPPALEVSLAGDGQSVPYAASVRVKTAAGARVSKVDLHRVRVADAATSLDTMGPPLAAITGSGGGYTVVATPPGDPGSRADDGREQPIGTITGVDLVPGSWKPVFYRAAAWGTDDADRGQYGVRSQSSVVRQVVVPPSAPPDLGALTVVLPLAGSPAARIDAITTAPAAVTAFGPHVLEGDVVATNSAGTSSAVDLVVARAALDALPTSEPDAGLSGLWRDPATDGGTPLHFLVRRSDPNTTLRVRIRLTDPLGRITEHTIEVPAVPPVPPPDITAPTLSAVAGGTLVAFTTSVPDAAPGSGPYRIAVTFRPVAGPLARVGENLADIPLARPGEDIFAVAAEAIPIRRTPRSAGVTSIGVGLRRTGKVTVAIAAPDGATASVSRQIGRVVPFP</sequence>
<dbReference type="AlphaFoldDB" id="A0A6P2C0Z0"/>
<feature type="compositionally biased region" description="Polar residues" evidence="1">
    <location>
        <begin position="447"/>
        <end position="457"/>
    </location>
</feature>
<comment type="caution">
    <text evidence="2">The sequence shown here is derived from an EMBL/GenBank/DDBJ whole genome shotgun (WGS) entry which is preliminary data.</text>
</comment>
<dbReference type="EMBL" id="RPFW01000002">
    <property type="protein sequence ID" value="TVZ05052.1"/>
    <property type="molecule type" value="Genomic_DNA"/>
</dbReference>
<evidence type="ECO:0000256" key="1">
    <source>
        <dbReference type="SAM" id="MobiDB-lite"/>
    </source>
</evidence>
<evidence type="ECO:0000313" key="3">
    <source>
        <dbReference type="Proteomes" id="UP000460272"/>
    </source>
</evidence>
<gene>
    <name evidence="2" type="ORF">EAS64_10550</name>
</gene>
<protein>
    <submittedName>
        <fullName evidence="2">Uncharacterized protein</fullName>
    </submittedName>
</protein>
<keyword evidence="3" id="KW-1185">Reference proteome</keyword>
<dbReference type="RefSeq" id="WP_145852759.1">
    <property type="nucleotide sequence ID" value="NZ_RPFW01000002.1"/>
</dbReference>
<feature type="region of interest" description="Disordered" evidence="1">
    <location>
        <begin position="443"/>
        <end position="464"/>
    </location>
</feature>
<organism evidence="2 3">
    <name type="scientific">Trebonia kvetii</name>
    <dbReference type="NCBI Taxonomy" id="2480626"/>
    <lineage>
        <taxon>Bacteria</taxon>
        <taxon>Bacillati</taxon>
        <taxon>Actinomycetota</taxon>
        <taxon>Actinomycetes</taxon>
        <taxon>Streptosporangiales</taxon>
        <taxon>Treboniaceae</taxon>
        <taxon>Trebonia</taxon>
    </lineage>
</organism>
<accession>A0A6P2C0Z0</accession>
<proteinExistence type="predicted"/>
<dbReference type="OrthoDB" id="1490305at2"/>
<dbReference type="Proteomes" id="UP000460272">
    <property type="component" value="Unassembled WGS sequence"/>
</dbReference>
<reference evidence="2 3" key="1">
    <citation type="submission" date="2018-11" db="EMBL/GenBank/DDBJ databases">
        <title>Trebonia kvetii gen.nov., sp.nov., a novel acidophilic actinobacterium, and proposal of the new actinobacterial family Treboniaceae fam. nov.</title>
        <authorList>
            <person name="Rapoport D."/>
            <person name="Sagova-Mareckova M."/>
            <person name="Sedlacek I."/>
            <person name="Provaznik J."/>
            <person name="Kralova S."/>
            <person name="Pavlinic D."/>
            <person name="Benes V."/>
            <person name="Kopecky J."/>
        </authorList>
    </citation>
    <scope>NUCLEOTIDE SEQUENCE [LARGE SCALE GENOMIC DNA]</scope>
    <source>
        <strain evidence="2 3">15Tr583</strain>
    </source>
</reference>